<feature type="compositionally biased region" description="Basic and acidic residues" evidence="6">
    <location>
        <begin position="13"/>
        <end position="22"/>
    </location>
</feature>
<reference evidence="8 9" key="1">
    <citation type="journal article" date="2018" name="Science">
        <title>The opium poppy genome and morphinan production.</title>
        <authorList>
            <person name="Guo L."/>
            <person name="Winzer T."/>
            <person name="Yang X."/>
            <person name="Li Y."/>
            <person name="Ning Z."/>
            <person name="He Z."/>
            <person name="Teodor R."/>
            <person name="Lu Y."/>
            <person name="Bowser T.A."/>
            <person name="Graham I.A."/>
            <person name="Ye K."/>
        </authorList>
    </citation>
    <scope>NUCLEOTIDE SEQUENCE [LARGE SCALE GENOMIC DNA]</scope>
    <source>
        <strain evidence="9">cv. HN1</strain>
        <tissue evidence="8">Leaves</tissue>
    </source>
</reference>
<feature type="region of interest" description="Disordered" evidence="6">
    <location>
        <begin position="181"/>
        <end position="215"/>
    </location>
</feature>
<dbReference type="Gene3D" id="3.40.1810.10">
    <property type="entry name" value="Transcription factor, MADS-box"/>
    <property type="match status" value="1"/>
</dbReference>
<comment type="subcellular location">
    <subcellularLocation>
        <location evidence="1">Nucleus</location>
    </subcellularLocation>
</comment>
<keyword evidence="3" id="KW-0238">DNA-binding</keyword>
<sequence length="215" mass="23608">MDAPKAKKTQGRRKLELKRMEKEASRQATFMKRKEGIFKKACQLNTLCAAETAVVLFAPSGAPFSFGEPSVESVVDRYLAGERSLPKDALIKAEPDARNADVDTQYNTSVKRQEDAQARGRELAEAKKADIDLFGWDVPDKEMNLEQLERLKFKLENLQIVDEPGDGLYLISSTAASSSANPLVLSKGGSSSNVSNPPPSNDPRGYQFGHGRVGY</sequence>
<dbReference type="GO" id="GO:0000978">
    <property type="term" value="F:RNA polymerase II cis-regulatory region sequence-specific DNA binding"/>
    <property type="evidence" value="ECO:0007669"/>
    <property type="project" value="TreeGrafter"/>
</dbReference>
<accession>A0A4Y7I9R5</accession>
<dbReference type="OrthoDB" id="1898716at2759"/>
<dbReference type="Pfam" id="PF00319">
    <property type="entry name" value="SRF-TF"/>
    <property type="match status" value="1"/>
</dbReference>
<evidence type="ECO:0000313" key="8">
    <source>
        <dbReference type="EMBL" id="RZC44462.1"/>
    </source>
</evidence>
<dbReference type="AlphaFoldDB" id="A0A4Y7I9R5"/>
<evidence type="ECO:0000256" key="1">
    <source>
        <dbReference type="ARBA" id="ARBA00004123"/>
    </source>
</evidence>
<dbReference type="InterPro" id="IPR036879">
    <property type="entry name" value="TF_MADSbox_sf"/>
</dbReference>
<dbReference type="InterPro" id="IPR002100">
    <property type="entry name" value="TF_MADSbox"/>
</dbReference>
<keyword evidence="4" id="KW-0804">Transcription</keyword>
<protein>
    <recommendedName>
        <fullName evidence="7">MADS-box domain-containing protein</fullName>
    </recommendedName>
</protein>
<evidence type="ECO:0000313" key="9">
    <source>
        <dbReference type="Proteomes" id="UP000316621"/>
    </source>
</evidence>
<keyword evidence="5" id="KW-0539">Nucleus</keyword>
<organism evidence="8 9">
    <name type="scientific">Papaver somniferum</name>
    <name type="common">Opium poppy</name>
    <dbReference type="NCBI Taxonomy" id="3469"/>
    <lineage>
        <taxon>Eukaryota</taxon>
        <taxon>Viridiplantae</taxon>
        <taxon>Streptophyta</taxon>
        <taxon>Embryophyta</taxon>
        <taxon>Tracheophyta</taxon>
        <taxon>Spermatophyta</taxon>
        <taxon>Magnoliopsida</taxon>
        <taxon>Ranunculales</taxon>
        <taxon>Papaveraceae</taxon>
        <taxon>Papaveroideae</taxon>
        <taxon>Papaver</taxon>
    </lineage>
</organism>
<evidence type="ECO:0000256" key="4">
    <source>
        <dbReference type="ARBA" id="ARBA00023163"/>
    </source>
</evidence>
<dbReference type="Proteomes" id="UP000316621">
    <property type="component" value="Chromosome 1"/>
</dbReference>
<feature type="region of interest" description="Disordered" evidence="6">
    <location>
        <begin position="1"/>
        <end position="22"/>
    </location>
</feature>
<evidence type="ECO:0000259" key="7">
    <source>
        <dbReference type="PROSITE" id="PS50066"/>
    </source>
</evidence>
<dbReference type="SMART" id="SM00432">
    <property type="entry name" value="MADS"/>
    <property type="match status" value="1"/>
</dbReference>
<keyword evidence="2" id="KW-0805">Transcription regulation</keyword>
<feature type="compositionally biased region" description="Basic residues" evidence="6">
    <location>
        <begin position="1"/>
        <end position="12"/>
    </location>
</feature>
<evidence type="ECO:0000256" key="5">
    <source>
        <dbReference type="ARBA" id="ARBA00023242"/>
    </source>
</evidence>
<dbReference type="SUPFAM" id="SSF55455">
    <property type="entry name" value="SRF-like"/>
    <property type="match status" value="1"/>
</dbReference>
<dbReference type="EMBL" id="CM010715">
    <property type="protein sequence ID" value="RZC44462.1"/>
    <property type="molecule type" value="Genomic_DNA"/>
</dbReference>
<keyword evidence="9" id="KW-1185">Reference proteome</keyword>
<gene>
    <name evidence="8" type="ORF">C5167_037411</name>
</gene>
<dbReference type="PRINTS" id="PR00404">
    <property type="entry name" value="MADSDOMAIN"/>
</dbReference>
<dbReference type="GO" id="GO:0005634">
    <property type="term" value="C:nucleus"/>
    <property type="evidence" value="ECO:0007669"/>
    <property type="project" value="UniProtKB-SubCell"/>
</dbReference>
<dbReference type="PROSITE" id="PS50066">
    <property type="entry name" value="MADS_BOX_2"/>
    <property type="match status" value="1"/>
</dbReference>
<feature type="domain" description="MADS-box" evidence="7">
    <location>
        <begin position="10"/>
        <end position="70"/>
    </location>
</feature>
<dbReference type="PANTHER" id="PTHR11945">
    <property type="entry name" value="MADS BOX PROTEIN"/>
    <property type="match status" value="1"/>
</dbReference>
<evidence type="ECO:0000256" key="3">
    <source>
        <dbReference type="ARBA" id="ARBA00023125"/>
    </source>
</evidence>
<dbReference type="Gramene" id="RZC44462">
    <property type="protein sequence ID" value="RZC44462"/>
    <property type="gene ID" value="C5167_037411"/>
</dbReference>
<proteinExistence type="predicted"/>
<evidence type="ECO:0000256" key="6">
    <source>
        <dbReference type="SAM" id="MobiDB-lite"/>
    </source>
</evidence>
<dbReference type="OMA" id="QRIEIKM"/>
<name>A0A4Y7I9R5_PAPSO</name>
<dbReference type="GO" id="GO:0000981">
    <property type="term" value="F:DNA-binding transcription factor activity, RNA polymerase II-specific"/>
    <property type="evidence" value="ECO:0007669"/>
    <property type="project" value="TreeGrafter"/>
</dbReference>
<evidence type="ECO:0000256" key="2">
    <source>
        <dbReference type="ARBA" id="ARBA00023015"/>
    </source>
</evidence>
<dbReference type="PANTHER" id="PTHR11945:SF776">
    <property type="entry name" value="AGAMOUS-LIKE 50-RELATED"/>
    <property type="match status" value="1"/>
</dbReference>
<dbReference type="GO" id="GO:0046983">
    <property type="term" value="F:protein dimerization activity"/>
    <property type="evidence" value="ECO:0007669"/>
    <property type="project" value="InterPro"/>
</dbReference>